<reference evidence="1 2" key="1">
    <citation type="submission" date="2023-10" db="EMBL/GenBank/DDBJ databases">
        <authorList>
            <person name="Botero Cardona J."/>
        </authorList>
    </citation>
    <scope>NUCLEOTIDE SEQUENCE [LARGE SCALE GENOMIC DNA]</scope>
    <source>
        <strain evidence="1 2">R-55214</strain>
    </source>
</reference>
<comment type="caution">
    <text evidence="1">The sequence shown here is derived from an EMBL/GenBank/DDBJ whole genome shotgun (WGS) entry which is preliminary data.</text>
</comment>
<accession>A0ABM9MUA7</accession>
<evidence type="ECO:0000313" key="1">
    <source>
        <dbReference type="EMBL" id="CAK1240539.1"/>
    </source>
</evidence>
<protein>
    <submittedName>
        <fullName evidence="1">Uncharacterized protein</fullName>
    </submittedName>
</protein>
<keyword evidence="2" id="KW-1185">Reference proteome</keyword>
<sequence length="115" mass="13601">MNNGNAATSQSIKMQQRQNKGARMVQIGVINQFNYYYVNETQTRLNQVYYVKLIAPPRTNHRHFRCRRRRLEQMQLLSPFMTFGKEITYVTVYAYISIPLLGPHPGRWSPYQVLC</sequence>
<proteinExistence type="predicted"/>
<dbReference type="EMBL" id="CAUZMB010000004">
    <property type="protein sequence ID" value="CAK1240539.1"/>
    <property type="molecule type" value="Genomic_DNA"/>
</dbReference>
<name>A0ABM9MUA7_9LACO</name>
<organism evidence="1 2">
    <name type="scientific">Fructobacillus evanidus</name>
    <dbReference type="NCBI Taxonomy" id="3064281"/>
    <lineage>
        <taxon>Bacteria</taxon>
        <taxon>Bacillati</taxon>
        <taxon>Bacillota</taxon>
        <taxon>Bacilli</taxon>
        <taxon>Lactobacillales</taxon>
        <taxon>Lactobacillaceae</taxon>
        <taxon>Fructobacillus</taxon>
    </lineage>
</organism>
<evidence type="ECO:0000313" key="2">
    <source>
        <dbReference type="Proteomes" id="UP001314166"/>
    </source>
</evidence>
<gene>
    <name evidence="1" type="ORF">R55214_HHFBAMCI_00800</name>
</gene>
<dbReference type="Proteomes" id="UP001314166">
    <property type="component" value="Unassembled WGS sequence"/>
</dbReference>